<dbReference type="Pfam" id="PF07372">
    <property type="entry name" value="DUF1491"/>
    <property type="match status" value="1"/>
</dbReference>
<dbReference type="Proteomes" id="UP000076066">
    <property type="component" value="Chromosome"/>
</dbReference>
<dbReference type="RefSeq" id="WP_066135335.1">
    <property type="nucleotide sequence ID" value="NZ_CP014525.1"/>
</dbReference>
<dbReference type="Gene3D" id="3.40.1530.20">
    <property type="entry name" value="Protein of unknown function (DUF1491)"/>
    <property type="match status" value="1"/>
</dbReference>
<dbReference type="OrthoDB" id="9809136at2"/>
<dbReference type="KEGG" id="hjo:AY555_07700"/>
<evidence type="ECO:0000313" key="2">
    <source>
        <dbReference type="Proteomes" id="UP000076066"/>
    </source>
</evidence>
<dbReference type="EMBL" id="CP014525">
    <property type="protein sequence ID" value="AMW35079.1"/>
    <property type="molecule type" value="Genomic_DNA"/>
</dbReference>
<dbReference type="STRING" id="1549855.AY555_07700"/>
<reference evidence="1 2" key="1">
    <citation type="submission" date="2016-02" db="EMBL/GenBank/DDBJ databases">
        <title>Complete Genome of H5569, the type strain of the newly described species Haematospirillium jordaniae.</title>
        <authorList>
            <person name="Nicholson A.C."/>
            <person name="Humrighouse B.W."/>
            <person name="Loparov V."/>
            <person name="McQuiston J.R."/>
        </authorList>
    </citation>
    <scope>NUCLEOTIDE SEQUENCE [LARGE SCALE GENOMIC DNA]</scope>
    <source>
        <strain evidence="1 2">H5569</strain>
    </source>
</reference>
<organism evidence="1 2">
    <name type="scientific">Haematospirillum jordaniae</name>
    <dbReference type="NCBI Taxonomy" id="1549855"/>
    <lineage>
        <taxon>Bacteria</taxon>
        <taxon>Pseudomonadati</taxon>
        <taxon>Pseudomonadota</taxon>
        <taxon>Alphaproteobacteria</taxon>
        <taxon>Rhodospirillales</taxon>
        <taxon>Novispirillaceae</taxon>
        <taxon>Haematospirillum</taxon>
    </lineage>
</organism>
<dbReference type="InterPro" id="IPR009964">
    <property type="entry name" value="DUF1491"/>
</dbReference>
<name>A0A143DES4_9PROT</name>
<proteinExistence type="predicted"/>
<dbReference type="AlphaFoldDB" id="A0A143DES4"/>
<evidence type="ECO:0000313" key="1">
    <source>
        <dbReference type="EMBL" id="AMW35079.1"/>
    </source>
</evidence>
<protein>
    <recommendedName>
        <fullName evidence="3">GTP-binding protein Era</fullName>
    </recommendedName>
</protein>
<keyword evidence="2" id="KW-1185">Reference proteome</keyword>
<dbReference type="GeneID" id="53317039"/>
<evidence type="ECO:0008006" key="3">
    <source>
        <dbReference type="Google" id="ProtNLM"/>
    </source>
</evidence>
<sequence length="114" mass="12815">MDRDVRLRTRIRVQALLRQCQSRGVFAAVVVSGDPDAGAVLVKVNTLGNGCWVLSQIRLPDGRPAWMRGTGEQAVTEQEADAYIARQRGYDDDLWVVEVEDRKGWHPLIDEVLL</sequence>
<gene>
    <name evidence="1" type="ORF">AY555_07700</name>
</gene>
<accession>A0A143DES4</accession>